<reference evidence="1 2" key="1">
    <citation type="submission" date="2023-07" db="EMBL/GenBank/DDBJ databases">
        <title>Sorghum-associated microbial communities from plants grown in Nebraska, USA.</title>
        <authorList>
            <person name="Schachtman D."/>
        </authorList>
    </citation>
    <scope>NUCLEOTIDE SEQUENCE [LARGE SCALE GENOMIC DNA]</scope>
    <source>
        <strain evidence="1 2">DS1039</strain>
    </source>
</reference>
<keyword evidence="2" id="KW-1185">Reference proteome</keyword>
<evidence type="ECO:0000313" key="2">
    <source>
        <dbReference type="Proteomes" id="UP001185254"/>
    </source>
</evidence>
<proteinExistence type="predicted"/>
<evidence type="ECO:0000313" key="1">
    <source>
        <dbReference type="EMBL" id="MDR6374170.1"/>
    </source>
</evidence>
<dbReference type="RefSeq" id="WP_310065456.1">
    <property type="nucleotide sequence ID" value="NZ_JAVDQN010000001.1"/>
</dbReference>
<dbReference type="EMBL" id="JAVDQN010000001">
    <property type="protein sequence ID" value="MDR6374170.1"/>
    <property type="molecule type" value="Genomic_DNA"/>
</dbReference>
<comment type="caution">
    <text evidence="1">The sequence shown here is derived from an EMBL/GenBank/DDBJ whole genome shotgun (WGS) entry which is preliminary data.</text>
</comment>
<protein>
    <submittedName>
        <fullName evidence="1">Uncharacterized protein</fullName>
    </submittedName>
</protein>
<organism evidence="1 2">
    <name type="scientific">Paraburkholderia caledonica</name>
    <dbReference type="NCBI Taxonomy" id="134536"/>
    <lineage>
        <taxon>Bacteria</taxon>
        <taxon>Pseudomonadati</taxon>
        <taxon>Pseudomonadota</taxon>
        <taxon>Betaproteobacteria</taxon>
        <taxon>Burkholderiales</taxon>
        <taxon>Burkholderiaceae</taxon>
        <taxon>Paraburkholderia</taxon>
    </lineage>
</organism>
<gene>
    <name evidence="1" type="ORF">J2776_000846</name>
</gene>
<sequence length="160" mass="18063">MSTQTQSIDFFTGNAYFHLRPLAPSDKFLELYCTGFEDELHFRFCDWMDLAEFIFENGIAESYLVPDDAVLDNYRELTLVAGFAQRDQESAVLIYSMANPLDPENLLVKIYITEGCCARLLQSMRCGELRRFDPSLADAVEPLREALRESGGLLGTVVTG</sequence>
<name>A0ABU1KT81_9BURK</name>
<dbReference type="Proteomes" id="UP001185254">
    <property type="component" value="Unassembled WGS sequence"/>
</dbReference>
<accession>A0ABU1KT81</accession>